<evidence type="ECO:0000313" key="3">
    <source>
        <dbReference type="EMBL" id="UOQ48899.1"/>
    </source>
</evidence>
<dbReference type="Pfam" id="PF13349">
    <property type="entry name" value="DUF4097"/>
    <property type="match status" value="1"/>
</dbReference>
<organism evidence="3 4">
    <name type="scientific">Gracilibacillus caseinilyticus</name>
    <dbReference type="NCBI Taxonomy" id="2932256"/>
    <lineage>
        <taxon>Bacteria</taxon>
        <taxon>Bacillati</taxon>
        <taxon>Bacillota</taxon>
        <taxon>Bacilli</taxon>
        <taxon>Bacillales</taxon>
        <taxon>Bacillaceae</taxon>
        <taxon>Gracilibacillus</taxon>
    </lineage>
</organism>
<keyword evidence="1" id="KW-0472">Membrane</keyword>
<dbReference type="Gene3D" id="2.160.20.120">
    <property type="match status" value="1"/>
</dbReference>
<dbReference type="PANTHER" id="PTHR34094">
    <property type="match status" value="1"/>
</dbReference>
<feature type="transmembrane region" description="Helical" evidence="1">
    <location>
        <begin position="7"/>
        <end position="29"/>
    </location>
</feature>
<keyword evidence="1" id="KW-1133">Transmembrane helix</keyword>
<evidence type="ECO:0000256" key="1">
    <source>
        <dbReference type="SAM" id="Phobius"/>
    </source>
</evidence>
<keyword evidence="1" id="KW-0812">Transmembrane</keyword>
<feature type="domain" description="DUF4097" evidence="2">
    <location>
        <begin position="47"/>
        <end position="285"/>
    </location>
</feature>
<name>A0ABY4EZ33_9BACI</name>
<dbReference type="InterPro" id="IPR025164">
    <property type="entry name" value="Toastrack_DUF4097"/>
</dbReference>
<evidence type="ECO:0000259" key="2">
    <source>
        <dbReference type="Pfam" id="PF13349"/>
    </source>
</evidence>
<gene>
    <name evidence="3" type="ORF">MUN88_01800</name>
</gene>
<reference evidence="3 4" key="1">
    <citation type="submission" date="2022-04" db="EMBL/GenBank/DDBJ databases">
        <title>Gracilibacillus sp. isolated from saltern.</title>
        <authorList>
            <person name="Won M."/>
            <person name="Lee C.-M."/>
            <person name="Woen H.-Y."/>
            <person name="Kwon S.-W."/>
        </authorList>
    </citation>
    <scope>NUCLEOTIDE SEQUENCE [LARGE SCALE GENOMIC DNA]</scope>
    <source>
        <strain evidence="3 4">SSWR10-1</strain>
    </source>
</reference>
<dbReference type="EMBL" id="CP095072">
    <property type="protein sequence ID" value="UOQ48899.1"/>
    <property type="molecule type" value="Genomic_DNA"/>
</dbReference>
<protein>
    <submittedName>
        <fullName evidence="3">DUF4097 domain-containing protein</fullName>
    </submittedName>
</protein>
<sequence length="286" mass="31534">MVRIKRIVIIALILFIIGVIGSVATYKFAATGSTVTQTEQVKRNDVSNIEIDADNEMVEIIPTTDTAITVELTGKTSKNNEKRLFVEENNQTLSITVKSERFRFLSFDFFNWERSLTIHLPEKKYNRLTADVDNGSINAAELEVAEIEVETNNGKVAIQEMTANTIQAESDNGKIYIENVTADKMAVATDNGKIELIDVEGALQGKTSNGAISLKISHIDRAIDLETDNGSINIETEKEPTNAIFDTSTDNGRVSIFGDDDYDMMVGEGENEIKLQTNNGSITVTK</sequence>
<dbReference type="PANTHER" id="PTHR34094:SF1">
    <property type="entry name" value="PROTEIN FAM185A"/>
    <property type="match status" value="1"/>
</dbReference>
<dbReference type="RefSeq" id="WP_244720130.1">
    <property type="nucleotide sequence ID" value="NZ_CP095072.1"/>
</dbReference>
<evidence type="ECO:0000313" key="4">
    <source>
        <dbReference type="Proteomes" id="UP000831782"/>
    </source>
</evidence>
<accession>A0ABY4EZ33</accession>
<dbReference type="Proteomes" id="UP000831782">
    <property type="component" value="Chromosome"/>
</dbReference>
<proteinExistence type="predicted"/>
<keyword evidence="4" id="KW-1185">Reference proteome</keyword>